<dbReference type="NCBIfam" id="TIGR02857">
    <property type="entry name" value="CydD"/>
    <property type="match status" value="1"/>
</dbReference>
<dbReference type="Gene3D" id="1.20.1560.10">
    <property type="entry name" value="ABC transporter type 1, transmembrane domain"/>
    <property type="match status" value="1"/>
</dbReference>
<dbReference type="SUPFAM" id="SSF52540">
    <property type="entry name" value="P-loop containing nucleoside triphosphate hydrolases"/>
    <property type="match status" value="1"/>
</dbReference>
<feature type="transmembrane region" description="Helical" evidence="8">
    <location>
        <begin position="52"/>
        <end position="76"/>
    </location>
</feature>
<dbReference type="GO" id="GO:0005886">
    <property type="term" value="C:plasma membrane"/>
    <property type="evidence" value="ECO:0007669"/>
    <property type="project" value="UniProtKB-SubCell"/>
</dbReference>
<dbReference type="Pfam" id="PF00664">
    <property type="entry name" value="ABC_membrane"/>
    <property type="match status" value="1"/>
</dbReference>
<dbReference type="InterPro" id="IPR014216">
    <property type="entry name" value="ABC_transptr_CydD"/>
</dbReference>
<dbReference type="InterPro" id="IPR003593">
    <property type="entry name" value="AAA+_ATPase"/>
</dbReference>
<sequence length="583" mass="60117">MRPLDPRLLRTAAAARTYVLAAAALSAAATVCIIVQAFAIGHSLGPAASGLLAGSGAAALGGIATPLLLLAGAIVLRAALTFARERLGNGAAVAVVGQLRRALLEHAGRLPHRWRARHGSEVAVLATRGLDDVVPYVTGYLPQLLMTAILTPVALGVMLWLDLVSGLIVAVTLPLVPLFMWLVGVTTQQYSARRLDVLAQQGAQLLDLLAGLTTLRALGREIGPGTRVKRLADSYRATTMQTLRVAFLSGAVLELLASLSVALVAVEVGMRLVYGRIDLVTALVVLVLAPEVYQPLRQVGTQFHASTNGLAAVQRVFHVLDTPLPAAGSAPVPAWRAIRLTDVSVAADERGYLAPEALSALVRPGRVTALAGPSGSGKTTTAMALLLLQPVDAGSIELVVGGPDDPDDTAGPPDDLTAGPGTRADVPLAGIDPAAWWEQAAWVPQRVVTGGGTLREHVTSGREIPAADLEEAARATGLSDVVAALPGGWDTRLAESAGGLSSGLSVGQTHRLELTRALVRGARLVVLDEPTAHLAPADEARIVDAMRAVAARGAAVVVVAHRPATLAAADEVVHVRAGAQVSA</sequence>
<dbReference type="GO" id="GO:0140359">
    <property type="term" value="F:ABC-type transporter activity"/>
    <property type="evidence" value="ECO:0007669"/>
    <property type="project" value="InterPro"/>
</dbReference>
<accession>A0A3N2D045</accession>
<evidence type="ECO:0000313" key="12">
    <source>
        <dbReference type="Proteomes" id="UP000275356"/>
    </source>
</evidence>
<feature type="domain" description="ABC transmembrane type-1" evidence="10">
    <location>
        <begin position="20"/>
        <end position="308"/>
    </location>
</feature>
<name>A0A3N2D045_9MICO</name>
<feature type="transmembrane region" description="Helical" evidence="8">
    <location>
        <begin position="245"/>
        <end position="266"/>
    </location>
</feature>
<feature type="transmembrane region" description="Helical" evidence="8">
    <location>
        <begin position="20"/>
        <end position="40"/>
    </location>
</feature>
<dbReference type="InterPro" id="IPR036640">
    <property type="entry name" value="ABC1_TM_sf"/>
</dbReference>
<evidence type="ECO:0000256" key="8">
    <source>
        <dbReference type="SAM" id="Phobius"/>
    </source>
</evidence>
<comment type="caution">
    <text evidence="11">The sequence shown here is derived from an EMBL/GenBank/DDBJ whole genome shotgun (WGS) entry which is preliminary data.</text>
</comment>
<dbReference type="InterPro" id="IPR011527">
    <property type="entry name" value="ABC1_TM_dom"/>
</dbReference>
<keyword evidence="2 8" id="KW-0812">Transmembrane</keyword>
<dbReference type="CDD" id="cd18584">
    <property type="entry name" value="ABC_6TM_AarD_CydD"/>
    <property type="match status" value="1"/>
</dbReference>
<dbReference type="RefSeq" id="WP_123740142.1">
    <property type="nucleotide sequence ID" value="NZ_RKHQ01000002.1"/>
</dbReference>
<keyword evidence="5 8" id="KW-1133">Transmembrane helix</keyword>
<evidence type="ECO:0000256" key="4">
    <source>
        <dbReference type="ARBA" id="ARBA00022840"/>
    </source>
</evidence>
<dbReference type="GO" id="GO:0005524">
    <property type="term" value="F:ATP binding"/>
    <property type="evidence" value="ECO:0007669"/>
    <property type="project" value="UniProtKB-KW"/>
</dbReference>
<dbReference type="AlphaFoldDB" id="A0A3N2D045"/>
<gene>
    <name evidence="11" type="ORF">EDD28_2547</name>
</gene>
<dbReference type="Pfam" id="PF00005">
    <property type="entry name" value="ABC_tran"/>
    <property type="match status" value="1"/>
</dbReference>
<feature type="compositionally biased region" description="Low complexity" evidence="7">
    <location>
        <begin position="400"/>
        <end position="418"/>
    </location>
</feature>
<organism evidence="11 12">
    <name type="scientific">Salana multivorans</name>
    <dbReference type="NCBI Taxonomy" id="120377"/>
    <lineage>
        <taxon>Bacteria</taxon>
        <taxon>Bacillati</taxon>
        <taxon>Actinomycetota</taxon>
        <taxon>Actinomycetes</taxon>
        <taxon>Micrococcales</taxon>
        <taxon>Beutenbergiaceae</taxon>
        <taxon>Salana</taxon>
    </lineage>
</organism>
<dbReference type="PROSITE" id="PS50893">
    <property type="entry name" value="ABC_TRANSPORTER_2"/>
    <property type="match status" value="1"/>
</dbReference>
<evidence type="ECO:0000256" key="5">
    <source>
        <dbReference type="ARBA" id="ARBA00022989"/>
    </source>
</evidence>
<feature type="domain" description="ABC transporter" evidence="9">
    <location>
        <begin position="338"/>
        <end position="583"/>
    </location>
</feature>
<evidence type="ECO:0000256" key="1">
    <source>
        <dbReference type="ARBA" id="ARBA00004651"/>
    </source>
</evidence>
<evidence type="ECO:0000256" key="3">
    <source>
        <dbReference type="ARBA" id="ARBA00022741"/>
    </source>
</evidence>
<keyword evidence="3" id="KW-0547">Nucleotide-binding</keyword>
<dbReference type="SMART" id="SM00382">
    <property type="entry name" value="AAA"/>
    <property type="match status" value="1"/>
</dbReference>
<comment type="subcellular location">
    <subcellularLocation>
        <location evidence="1">Cell membrane</location>
        <topology evidence="1">Multi-pass membrane protein</topology>
    </subcellularLocation>
</comment>
<feature type="transmembrane region" description="Helical" evidence="8">
    <location>
        <begin position="167"/>
        <end position="185"/>
    </location>
</feature>
<feature type="transmembrane region" description="Helical" evidence="8">
    <location>
        <begin position="144"/>
        <end position="161"/>
    </location>
</feature>
<feature type="region of interest" description="Disordered" evidence="7">
    <location>
        <begin position="400"/>
        <end position="421"/>
    </location>
</feature>
<proteinExistence type="predicted"/>
<dbReference type="PROSITE" id="PS50929">
    <property type="entry name" value="ABC_TM1F"/>
    <property type="match status" value="1"/>
</dbReference>
<dbReference type="GO" id="GO:0042883">
    <property type="term" value="P:cysteine transport"/>
    <property type="evidence" value="ECO:0007669"/>
    <property type="project" value="InterPro"/>
</dbReference>
<dbReference type="EMBL" id="RKHQ01000002">
    <property type="protein sequence ID" value="ROR93140.1"/>
    <property type="molecule type" value="Genomic_DNA"/>
</dbReference>
<keyword evidence="4 11" id="KW-0067">ATP-binding</keyword>
<dbReference type="InterPro" id="IPR027417">
    <property type="entry name" value="P-loop_NTPase"/>
</dbReference>
<keyword evidence="12" id="KW-1185">Reference proteome</keyword>
<dbReference type="Proteomes" id="UP000275356">
    <property type="component" value="Unassembled WGS sequence"/>
</dbReference>
<reference evidence="11 12" key="1">
    <citation type="submission" date="2018-11" db="EMBL/GenBank/DDBJ databases">
        <title>Sequencing the genomes of 1000 actinobacteria strains.</title>
        <authorList>
            <person name="Klenk H.-P."/>
        </authorList>
    </citation>
    <scope>NUCLEOTIDE SEQUENCE [LARGE SCALE GENOMIC DNA]</scope>
    <source>
        <strain evidence="11 12">DSM 13521</strain>
    </source>
</reference>
<dbReference type="SUPFAM" id="SSF90123">
    <property type="entry name" value="ABC transporter transmembrane region"/>
    <property type="match status" value="1"/>
</dbReference>
<dbReference type="InterPro" id="IPR039421">
    <property type="entry name" value="Type_1_exporter"/>
</dbReference>
<evidence type="ECO:0000256" key="7">
    <source>
        <dbReference type="SAM" id="MobiDB-lite"/>
    </source>
</evidence>
<dbReference type="Gene3D" id="3.40.50.300">
    <property type="entry name" value="P-loop containing nucleotide triphosphate hydrolases"/>
    <property type="match status" value="1"/>
</dbReference>
<evidence type="ECO:0000256" key="6">
    <source>
        <dbReference type="ARBA" id="ARBA00023136"/>
    </source>
</evidence>
<evidence type="ECO:0000259" key="10">
    <source>
        <dbReference type="PROSITE" id="PS50929"/>
    </source>
</evidence>
<dbReference type="PANTHER" id="PTHR24221">
    <property type="entry name" value="ATP-BINDING CASSETTE SUB-FAMILY B"/>
    <property type="match status" value="1"/>
</dbReference>
<dbReference type="OrthoDB" id="3237158at2"/>
<evidence type="ECO:0000313" key="11">
    <source>
        <dbReference type="EMBL" id="ROR93140.1"/>
    </source>
</evidence>
<dbReference type="InterPro" id="IPR003439">
    <property type="entry name" value="ABC_transporter-like_ATP-bd"/>
</dbReference>
<protein>
    <submittedName>
        <fullName evidence="11">ATP-binding cassette subfamily C protein CydD</fullName>
    </submittedName>
</protein>
<keyword evidence="6 8" id="KW-0472">Membrane</keyword>
<evidence type="ECO:0000259" key="9">
    <source>
        <dbReference type="PROSITE" id="PS50893"/>
    </source>
</evidence>
<dbReference type="PANTHER" id="PTHR24221:SF590">
    <property type="entry name" value="COMPONENT LINKED WITH THE ASSEMBLY OF CYTOCHROME' TRANSPORT TRANSMEMBRANE ATP-BINDING PROTEIN ABC TRANSPORTER CYDD-RELATED"/>
    <property type="match status" value="1"/>
</dbReference>
<evidence type="ECO:0000256" key="2">
    <source>
        <dbReference type="ARBA" id="ARBA00022692"/>
    </source>
</evidence>
<dbReference type="GO" id="GO:0016887">
    <property type="term" value="F:ATP hydrolysis activity"/>
    <property type="evidence" value="ECO:0007669"/>
    <property type="project" value="InterPro"/>
</dbReference>